<dbReference type="RefSeq" id="XP_018291277.1">
    <property type="nucleotide sequence ID" value="XM_018441540.1"/>
</dbReference>
<dbReference type="AlphaFoldDB" id="A0A162PIQ3"/>
<accession>A0A162PIQ3</accession>
<keyword evidence="2" id="KW-1185">Reference proteome</keyword>
<sequence length="352" mass="39895">MYSIKTENEDARNNIISLPQLAKCLETKYFWGLYLMFDFDCYQHIYVLSVYRSICIPFLNMFFRVITFGIGIALGSIYKSYYGDEILNIDQYKPFLERYDRERKEEEEIDKAKTKSNEIVQDTTNAVSPGSTETDFSEYSSTALPDSIKTASPGPISTTLPDIIKINLPDYIEIDSPDSIKTASMSSLSLRLADLIALENNFKDTEVDNGFSKVAHLRDRLEQDAGVEYGKKLSNNSLEEKSNAAYLAAFLHTMGPRRAKKIKHCILNGSITLGSNREPRCKNNAVYTSTAYLTVSGPGAACKFQYKFDLNDAEFMTDDMINSLETAHNIDDTPYIEIFITIVQLFLRRLNA</sequence>
<dbReference type="InParanoid" id="A0A162PIQ3"/>
<evidence type="ECO:0000313" key="1">
    <source>
        <dbReference type="EMBL" id="OAD73237.1"/>
    </source>
</evidence>
<dbReference type="VEuPathDB" id="FungiDB:PHYBLDRAFT_65838"/>
<name>A0A162PIQ3_PHYB8</name>
<proteinExistence type="predicted"/>
<reference evidence="2" key="1">
    <citation type="submission" date="2015-06" db="EMBL/GenBank/DDBJ databases">
        <title>Expansion of signal transduction pathways in fungi by whole-genome duplication.</title>
        <authorList>
            <consortium name="DOE Joint Genome Institute"/>
            <person name="Corrochano L.M."/>
            <person name="Kuo A."/>
            <person name="Marcet-Houben M."/>
            <person name="Polaino S."/>
            <person name="Salamov A."/>
            <person name="Villalobos J.M."/>
            <person name="Alvarez M.I."/>
            <person name="Avalos J."/>
            <person name="Benito E.P."/>
            <person name="Benoit I."/>
            <person name="Burger G."/>
            <person name="Camino L.P."/>
            <person name="Canovas D."/>
            <person name="Cerda-Olmedo E."/>
            <person name="Cheng J.-F."/>
            <person name="Dominguez A."/>
            <person name="Elias M."/>
            <person name="Eslava A.P."/>
            <person name="Glaser F."/>
            <person name="Grimwood J."/>
            <person name="Gutierrez G."/>
            <person name="Heitman J."/>
            <person name="Henrissat B."/>
            <person name="Iturriaga E.A."/>
            <person name="Lang B.F."/>
            <person name="Lavin J.L."/>
            <person name="Lee S."/>
            <person name="Li W."/>
            <person name="Lindquist E."/>
            <person name="Lopez-Garcia S."/>
            <person name="Luque E.M."/>
            <person name="Marcos A.T."/>
            <person name="Martin J."/>
            <person name="McCluskey K."/>
            <person name="Medina H.R."/>
            <person name="Miralles-Duran A."/>
            <person name="Miyazaki A."/>
            <person name="Munoz-Torres E."/>
            <person name="Oguiza J.A."/>
            <person name="Ohm R."/>
            <person name="Olmedo M."/>
            <person name="Orejas M."/>
            <person name="Ortiz-Castellanos L."/>
            <person name="Pisabarro A.G."/>
            <person name="Rodriguez-Romero J."/>
            <person name="Ruiz-Herrera J."/>
            <person name="Ruiz-Vazquez R."/>
            <person name="Sanz C."/>
            <person name="Schackwitz W."/>
            <person name="Schmutz J."/>
            <person name="Shahriari M."/>
            <person name="Shelest E."/>
            <person name="Silva-Franco F."/>
            <person name="Soanes D."/>
            <person name="Syed K."/>
            <person name="Tagua V.G."/>
            <person name="Talbot N.J."/>
            <person name="Thon M."/>
            <person name="De vries R.P."/>
            <person name="Wiebenga A."/>
            <person name="Yadav J.S."/>
            <person name="Braun E.L."/>
            <person name="Baker S."/>
            <person name="Garre V."/>
            <person name="Horwitz B."/>
            <person name="Torres-Martinez S."/>
            <person name="Idnurm A."/>
            <person name="Herrera-Estrella A."/>
            <person name="Gabaldon T."/>
            <person name="Grigoriev I.V."/>
        </authorList>
    </citation>
    <scope>NUCLEOTIDE SEQUENCE [LARGE SCALE GENOMIC DNA]</scope>
    <source>
        <strain evidence="2">NRRL 1555(-)</strain>
    </source>
</reference>
<dbReference type="Proteomes" id="UP000077315">
    <property type="component" value="Unassembled WGS sequence"/>
</dbReference>
<evidence type="ECO:0000313" key="2">
    <source>
        <dbReference type="Proteomes" id="UP000077315"/>
    </source>
</evidence>
<protein>
    <submittedName>
        <fullName evidence="1">Uncharacterized protein</fullName>
    </submittedName>
</protein>
<organism evidence="1 2">
    <name type="scientific">Phycomyces blakesleeanus (strain ATCC 8743b / DSM 1359 / FGSC 10004 / NBRC 33097 / NRRL 1555)</name>
    <dbReference type="NCBI Taxonomy" id="763407"/>
    <lineage>
        <taxon>Eukaryota</taxon>
        <taxon>Fungi</taxon>
        <taxon>Fungi incertae sedis</taxon>
        <taxon>Mucoromycota</taxon>
        <taxon>Mucoromycotina</taxon>
        <taxon>Mucoromycetes</taxon>
        <taxon>Mucorales</taxon>
        <taxon>Phycomycetaceae</taxon>
        <taxon>Phycomyces</taxon>
    </lineage>
</organism>
<gene>
    <name evidence="1" type="ORF">PHYBLDRAFT_65838</name>
</gene>
<dbReference type="EMBL" id="KV440981">
    <property type="protein sequence ID" value="OAD73237.1"/>
    <property type="molecule type" value="Genomic_DNA"/>
</dbReference>
<dbReference type="GeneID" id="29002446"/>